<accession>A0A382QIY0</accession>
<dbReference type="PANTHER" id="PTHR14859:SF1">
    <property type="entry name" value="PGAP2-INTERACTING PROTEIN"/>
    <property type="match status" value="1"/>
</dbReference>
<evidence type="ECO:0000259" key="1">
    <source>
        <dbReference type="Pfam" id="PF03372"/>
    </source>
</evidence>
<feature type="non-terminal residue" evidence="2">
    <location>
        <position position="1"/>
    </location>
</feature>
<dbReference type="GO" id="GO:0003824">
    <property type="term" value="F:catalytic activity"/>
    <property type="evidence" value="ECO:0007669"/>
    <property type="project" value="InterPro"/>
</dbReference>
<feature type="domain" description="Endonuclease/exonuclease/phosphatase" evidence="1">
    <location>
        <begin position="5"/>
        <end position="274"/>
    </location>
</feature>
<dbReference type="GO" id="GO:0016020">
    <property type="term" value="C:membrane"/>
    <property type="evidence" value="ECO:0007669"/>
    <property type="project" value="GOC"/>
</dbReference>
<organism evidence="2">
    <name type="scientific">marine metagenome</name>
    <dbReference type="NCBI Taxonomy" id="408172"/>
    <lineage>
        <taxon>unclassified sequences</taxon>
        <taxon>metagenomes</taxon>
        <taxon>ecological metagenomes</taxon>
    </lineage>
</organism>
<proteinExistence type="predicted"/>
<dbReference type="SUPFAM" id="SSF56219">
    <property type="entry name" value="DNase I-like"/>
    <property type="match status" value="1"/>
</dbReference>
<dbReference type="InterPro" id="IPR036691">
    <property type="entry name" value="Endo/exonu/phosph_ase_sf"/>
</dbReference>
<reference evidence="2" key="1">
    <citation type="submission" date="2018-05" db="EMBL/GenBank/DDBJ databases">
        <authorList>
            <person name="Lanie J.A."/>
            <person name="Ng W.-L."/>
            <person name="Kazmierczak K.M."/>
            <person name="Andrzejewski T.M."/>
            <person name="Davidsen T.M."/>
            <person name="Wayne K.J."/>
            <person name="Tettelin H."/>
            <person name="Glass J.I."/>
            <person name="Rusch D."/>
            <person name="Podicherti R."/>
            <person name="Tsui H.-C.T."/>
            <person name="Winkler M.E."/>
        </authorList>
    </citation>
    <scope>NUCLEOTIDE SEQUENCE</scope>
</reference>
<dbReference type="PANTHER" id="PTHR14859">
    <property type="entry name" value="CALCOFLUOR WHITE HYPERSENSITIVE PROTEIN PRECURSOR"/>
    <property type="match status" value="1"/>
</dbReference>
<gene>
    <name evidence="2" type="ORF">METZ01_LOCUS338250</name>
</gene>
<dbReference type="InterPro" id="IPR051916">
    <property type="entry name" value="GPI-anchor_lipid_remodeler"/>
</dbReference>
<protein>
    <recommendedName>
        <fullName evidence="1">Endonuclease/exonuclease/phosphatase domain-containing protein</fullName>
    </recommendedName>
</protein>
<dbReference type="Pfam" id="PF03372">
    <property type="entry name" value="Exo_endo_phos"/>
    <property type="match status" value="1"/>
</dbReference>
<sequence length="287" mass="32618">VITILTWNIQNGQGVDGKISLKRIADSILNMCNPDVICLQEVSRNCELKDGTQPDQVNQLSNLFKGYLPFFGPAYDVLRAGESQREQFGNIILSKLPVLSTFNHILPQLTNRSFRHMPRQVTEITVQTPLFPVCVMTTHLEYGSQDQRYEQVKRILAIKNDIDNLSQYPPIIQNSGPYAKLERPNRVIICGDFNFESNSKEYNLLTSNSQNQEALIDSWRYLNPNSEHAPTCGIFDKKQWSDGAHCRDFAFVSANLKNNIDNIFVNVETDASDHQPFILTLSNPNIL</sequence>
<dbReference type="Gene3D" id="3.60.10.10">
    <property type="entry name" value="Endonuclease/exonuclease/phosphatase"/>
    <property type="match status" value="1"/>
</dbReference>
<dbReference type="EMBL" id="UINC01114818">
    <property type="protein sequence ID" value="SVC85396.1"/>
    <property type="molecule type" value="Genomic_DNA"/>
</dbReference>
<dbReference type="InterPro" id="IPR005135">
    <property type="entry name" value="Endo/exonuclease/phosphatase"/>
</dbReference>
<dbReference type="GO" id="GO:0006506">
    <property type="term" value="P:GPI anchor biosynthetic process"/>
    <property type="evidence" value="ECO:0007669"/>
    <property type="project" value="TreeGrafter"/>
</dbReference>
<dbReference type="AlphaFoldDB" id="A0A382QIY0"/>
<name>A0A382QIY0_9ZZZZ</name>
<evidence type="ECO:0000313" key="2">
    <source>
        <dbReference type="EMBL" id="SVC85396.1"/>
    </source>
</evidence>